<dbReference type="GO" id="GO:0003700">
    <property type="term" value="F:DNA-binding transcription factor activity"/>
    <property type="evidence" value="ECO:0007669"/>
    <property type="project" value="InterPro"/>
</dbReference>
<reference evidence="5 7" key="1">
    <citation type="submission" date="2015-10" db="EMBL/GenBank/DDBJ databases">
        <title>Draft genome of Bosea thiooxidans.</title>
        <authorList>
            <person name="Wang X."/>
        </authorList>
    </citation>
    <scope>NUCLEOTIDE SEQUENCE [LARGE SCALE GENOMIC DNA]</scope>
    <source>
        <strain evidence="5 7">CGMCC 9174</strain>
    </source>
</reference>
<keyword evidence="7" id="KW-1185">Reference proteome</keyword>
<dbReference type="SUPFAM" id="SSF46785">
    <property type="entry name" value="Winged helix' DNA-binding domain"/>
    <property type="match status" value="1"/>
</dbReference>
<dbReference type="Gene3D" id="1.10.10.10">
    <property type="entry name" value="Winged helix-like DNA-binding domain superfamily/Winged helix DNA-binding domain"/>
    <property type="match status" value="1"/>
</dbReference>
<dbReference type="CDD" id="cd07377">
    <property type="entry name" value="WHTH_GntR"/>
    <property type="match status" value="1"/>
</dbReference>
<dbReference type="PRINTS" id="PR00035">
    <property type="entry name" value="HTHGNTR"/>
</dbReference>
<evidence type="ECO:0000259" key="4">
    <source>
        <dbReference type="PROSITE" id="PS50949"/>
    </source>
</evidence>
<evidence type="ECO:0000256" key="2">
    <source>
        <dbReference type="ARBA" id="ARBA00023125"/>
    </source>
</evidence>
<sequence>MTTGTSTRNGATRQDITAPLHHQVYVVLRQQITDGQFEPGKAMPSEHRLEELFNVSRITIRRALDRLAAEGLIVRRHGKGTFAQPMITPPPIRTNIRGMLENLLAMGLRTKVDLIEFEYVAAPKEVAERLEIAPGSIVQRVVRVRSHEGVPFSFLTTYVPEAIGRTYESGDLLEQPLLALFEKAGVTVAHADQTITAKLADTLVAPLLKVEFGAALLGIRRLVRDDKNRPVELLDALYRPDIYEYQMKMTRAGRKKEFIWSEAAGSHR</sequence>
<protein>
    <submittedName>
        <fullName evidence="6">GntR family transcriptional regulator</fullName>
    </submittedName>
</protein>
<dbReference type="STRING" id="53254.SAMN05660750_00640"/>
<dbReference type="InterPro" id="IPR000524">
    <property type="entry name" value="Tscrpt_reg_HTH_GntR"/>
</dbReference>
<keyword evidence="2" id="KW-0238">DNA-binding</keyword>
<organism evidence="5 7">
    <name type="scientific">Bosea thiooxidans</name>
    <dbReference type="NCBI Taxonomy" id="53254"/>
    <lineage>
        <taxon>Bacteria</taxon>
        <taxon>Pseudomonadati</taxon>
        <taxon>Pseudomonadota</taxon>
        <taxon>Alphaproteobacteria</taxon>
        <taxon>Hyphomicrobiales</taxon>
        <taxon>Boseaceae</taxon>
        <taxon>Bosea</taxon>
    </lineage>
</organism>
<evidence type="ECO:0000256" key="3">
    <source>
        <dbReference type="ARBA" id="ARBA00023163"/>
    </source>
</evidence>
<dbReference type="InterPro" id="IPR050679">
    <property type="entry name" value="Bact_HTH_transcr_reg"/>
</dbReference>
<dbReference type="Pfam" id="PF00392">
    <property type="entry name" value="GntR"/>
    <property type="match status" value="1"/>
</dbReference>
<feature type="domain" description="HTH gntR-type" evidence="4">
    <location>
        <begin position="18"/>
        <end position="86"/>
    </location>
</feature>
<dbReference type="InterPro" id="IPR001034">
    <property type="entry name" value="DeoR_HTH"/>
</dbReference>
<dbReference type="Gene3D" id="3.40.1410.10">
    <property type="entry name" value="Chorismate lyase-like"/>
    <property type="match status" value="1"/>
</dbReference>
<evidence type="ECO:0000313" key="6">
    <source>
        <dbReference type="EMBL" id="SKB43529.1"/>
    </source>
</evidence>
<dbReference type="GO" id="GO:0003677">
    <property type="term" value="F:DNA binding"/>
    <property type="evidence" value="ECO:0007669"/>
    <property type="project" value="UniProtKB-KW"/>
</dbReference>
<dbReference type="GO" id="GO:0045892">
    <property type="term" value="P:negative regulation of DNA-templated transcription"/>
    <property type="evidence" value="ECO:0007669"/>
    <property type="project" value="TreeGrafter"/>
</dbReference>
<keyword evidence="1" id="KW-0805">Transcription regulation</keyword>
<dbReference type="SUPFAM" id="SSF64288">
    <property type="entry name" value="Chorismate lyase-like"/>
    <property type="match status" value="1"/>
</dbReference>
<dbReference type="InterPro" id="IPR011663">
    <property type="entry name" value="UTRA"/>
</dbReference>
<dbReference type="PANTHER" id="PTHR44846">
    <property type="entry name" value="MANNOSYL-D-GLYCERATE TRANSPORT/METABOLISM SYSTEM REPRESSOR MNGR-RELATED"/>
    <property type="match status" value="1"/>
</dbReference>
<dbReference type="InterPro" id="IPR036390">
    <property type="entry name" value="WH_DNA-bd_sf"/>
</dbReference>
<dbReference type="Pfam" id="PF07702">
    <property type="entry name" value="UTRA"/>
    <property type="match status" value="1"/>
</dbReference>
<evidence type="ECO:0000313" key="7">
    <source>
        <dbReference type="Proteomes" id="UP000051562"/>
    </source>
</evidence>
<gene>
    <name evidence="5" type="ORF">ARD30_25520</name>
    <name evidence="6" type="ORF">SAMN05660750_00640</name>
</gene>
<dbReference type="Proteomes" id="UP000190130">
    <property type="component" value="Unassembled WGS sequence"/>
</dbReference>
<dbReference type="SMART" id="SM00345">
    <property type="entry name" value="HTH_GNTR"/>
    <property type="match status" value="1"/>
</dbReference>
<reference evidence="6 8" key="2">
    <citation type="submission" date="2017-02" db="EMBL/GenBank/DDBJ databases">
        <authorList>
            <person name="Peterson S.W."/>
        </authorList>
    </citation>
    <scope>NUCLEOTIDE SEQUENCE [LARGE SCALE GENOMIC DNA]</scope>
    <source>
        <strain evidence="6 8">DSM 9653</strain>
    </source>
</reference>
<accession>A0A0Q3KD92</accession>
<dbReference type="PANTHER" id="PTHR44846:SF1">
    <property type="entry name" value="MANNOSYL-D-GLYCERATE TRANSPORT_METABOLISM SYSTEM REPRESSOR MNGR-RELATED"/>
    <property type="match status" value="1"/>
</dbReference>
<evidence type="ECO:0000313" key="5">
    <source>
        <dbReference type="EMBL" id="KQK27747.1"/>
    </source>
</evidence>
<dbReference type="InterPro" id="IPR036388">
    <property type="entry name" value="WH-like_DNA-bd_sf"/>
</dbReference>
<dbReference type="Proteomes" id="UP000051562">
    <property type="component" value="Unassembled WGS sequence"/>
</dbReference>
<dbReference type="RefSeq" id="WP_055731014.1">
    <property type="nucleotide sequence ID" value="NZ_FUYX01000002.1"/>
</dbReference>
<keyword evidence="3" id="KW-0804">Transcription</keyword>
<name>A0A0Q3KD92_9HYPH</name>
<dbReference type="AlphaFoldDB" id="A0A0Q3KD92"/>
<dbReference type="PRINTS" id="PR00037">
    <property type="entry name" value="HTHLACR"/>
</dbReference>
<dbReference type="InterPro" id="IPR028978">
    <property type="entry name" value="Chorismate_lyase_/UTRA_dom_sf"/>
</dbReference>
<evidence type="ECO:0000256" key="1">
    <source>
        <dbReference type="ARBA" id="ARBA00023015"/>
    </source>
</evidence>
<dbReference type="SMART" id="SM00866">
    <property type="entry name" value="UTRA"/>
    <property type="match status" value="1"/>
</dbReference>
<evidence type="ECO:0000313" key="8">
    <source>
        <dbReference type="Proteomes" id="UP000190130"/>
    </source>
</evidence>
<dbReference type="PROSITE" id="PS50949">
    <property type="entry name" value="HTH_GNTR"/>
    <property type="match status" value="1"/>
</dbReference>
<dbReference type="EMBL" id="FUYX01000002">
    <property type="protein sequence ID" value="SKB43529.1"/>
    <property type="molecule type" value="Genomic_DNA"/>
</dbReference>
<proteinExistence type="predicted"/>
<dbReference type="EMBL" id="LMAR01000094">
    <property type="protein sequence ID" value="KQK27747.1"/>
    <property type="molecule type" value="Genomic_DNA"/>
</dbReference>